<reference evidence="2" key="1">
    <citation type="journal article" date="2019" name="Int. J. Syst. Evol. Microbiol.">
        <title>The Global Catalogue of Microorganisms (GCM) 10K type strain sequencing project: providing services to taxonomists for standard genome sequencing and annotation.</title>
        <authorList>
            <consortium name="The Broad Institute Genomics Platform"/>
            <consortium name="The Broad Institute Genome Sequencing Center for Infectious Disease"/>
            <person name="Wu L."/>
            <person name="Ma J."/>
        </authorList>
    </citation>
    <scope>NUCLEOTIDE SEQUENCE [LARGE SCALE GENOMIC DNA]</scope>
    <source>
        <strain evidence="2">KCTC 52368</strain>
    </source>
</reference>
<proteinExistence type="predicted"/>
<sequence length="277" mass="31546">MKKKLSKALVELKKKGKSTFAFNLQNFYQLEACVFTASKLKVPVIIQFSERFLRFLNDKYSVEYIIRKYKTDYTYFHLDHCIDLDFIKFCIDSGFDSVMYDGSAFAIDENIKNTLIIMEYAEKAGCLVEGELGKVSGVEDGFGEEGSSYAEIMEIIRYVKETKIDLMALGIGNAHGFYENLDGIDISILKDASNQLEANQLFVLHGGTGLPENVIREAISLGVVKINISTQLKKETMDLVKKFANNNNKLYNEISYHDNMMVGLSKLFENYLHKYTL</sequence>
<dbReference type="RefSeq" id="WP_377767568.1">
    <property type="nucleotide sequence ID" value="NZ_JBHULB010000017.1"/>
</dbReference>
<comment type="caution">
    <text evidence="1">The sequence shown here is derived from an EMBL/GenBank/DDBJ whole genome shotgun (WGS) entry which is preliminary data.</text>
</comment>
<evidence type="ECO:0000313" key="1">
    <source>
        <dbReference type="EMBL" id="MFD2588029.1"/>
    </source>
</evidence>
<accession>A0ABW5MY45</accession>
<dbReference type="Gene3D" id="3.20.20.70">
    <property type="entry name" value="Aldolase class I"/>
    <property type="match status" value="1"/>
</dbReference>
<dbReference type="InterPro" id="IPR013785">
    <property type="entry name" value="Aldolase_TIM"/>
</dbReference>
<dbReference type="EC" id="4.1.2.13" evidence="1"/>
<organism evidence="1 2">
    <name type="scientific">Croceitalea marina</name>
    <dbReference type="NCBI Taxonomy" id="1775166"/>
    <lineage>
        <taxon>Bacteria</taxon>
        <taxon>Pseudomonadati</taxon>
        <taxon>Bacteroidota</taxon>
        <taxon>Flavobacteriia</taxon>
        <taxon>Flavobacteriales</taxon>
        <taxon>Flavobacteriaceae</taxon>
        <taxon>Croceitalea</taxon>
    </lineage>
</organism>
<name>A0ABW5MY45_9FLAO</name>
<dbReference type="Pfam" id="PF01116">
    <property type="entry name" value="F_bP_aldolase"/>
    <property type="match status" value="1"/>
</dbReference>
<protein>
    <submittedName>
        <fullName evidence="1">Class II fructose-bisphosphate aldolase</fullName>
        <ecNumber evidence="1">4.1.2.13</ecNumber>
    </submittedName>
</protein>
<dbReference type="InterPro" id="IPR050246">
    <property type="entry name" value="Class_II_FBP_aldolase"/>
</dbReference>
<dbReference type="SUPFAM" id="SSF51569">
    <property type="entry name" value="Aldolase"/>
    <property type="match status" value="1"/>
</dbReference>
<evidence type="ECO:0000313" key="2">
    <source>
        <dbReference type="Proteomes" id="UP001597526"/>
    </source>
</evidence>
<keyword evidence="2" id="KW-1185">Reference proteome</keyword>
<dbReference type="InterPro" id="IPR000771">
    <property type="entry name" value="FBA_II"/>
</dbReference>
<keyword evidence="1" id="KW-0456">Lyase</keyword>
<dbReference type="GO" id="GO:0004332">
    <property type="term" value="F:fructose-bisphosphate aldolase activity"/>
    <property type="evidence" value="ECO:0007669"/>
    <property type="project" value="UniProtKB-EC"/>
</dbReference>
<gene>
    <name evidence="1" type="ORF">ACFSQJ_13875</name>
</gene>
<dbReference type="PIRSF" id="PIRSF001359">
    <property type="entry name" value="F_bP_aldolase_II"/>
    <property type="match status" value="1"/>
</dbReference>
<dbReference type="Proteomes" id="UP001597526">
    <property type="component" value="Unassembled WGS sequence"/>
</dbReference>
<dbReference type="PANTHER" id="PTHR30304:SF0">
    <property type="entry name" value="D-TAGATOSE-1,6-BISPHOSPHATE ALDOLASE SUBUNIT GATY-RELATED"/>
    <property type="match status" value="1"/>
</dbReference>
<dbReference type="EMBL" id="JBHULB010000017">
    <property type="protein sequence ID" value="MFD2588029.1"/>
    <property type="molecule type" value="Genomic_DNA"/>
</dbReference>
<dbReference type="PANTHER" id="PTHR30304">
    <property type="entry name" value="D-TAGATOSE-1,6-BISPHOSPHATE ALDOLASE"/>
    <property type="match status" value="1"/>
</dbReference>